<dbReference type="RefSeq" id="WP_148068530.1">
    <property type="nucleotide sequence ID" value="NZ_VRZA01000003.1"/>
</dbReference>
<dbReference type="InterPro" id="IPR036052">
    <property type="entry name" value="TrpB-like_PALP_sf"/>
</dbReference>
<evidence type="ECO:0000256" key="2">
    <source>
        <dbReference type="ARBA" id="ARBA00004962"/>
    </source>
</evidence>
<accession>A0A5C9A0A7</accession>
<evidence type="ECO:0000256" key="6">
    <source>
        <dbReference type="ARBA" id="ARBA00022898"/>
    </source>
</evidence>
<evidence type="ECO:0000256" key="7">
    <source>
        <dbReference type="ARBA" id="ARBA00022946"/>
    </source>
</evidence>
<keyword evidence="7" id="KW-0809">Transit peptide</keyword>
<comment type="cofactor">
    <cofactor evidence="1">
        <name>pyridoxal 5'-phosphate</name>
        <dbReference type="ChEBI" id="CHEBI:597326"/>
    </cofactor>
</comment>
<dbReference type="GO" id="GO:0006535">
    <property type="term" value="P:cysteine biosynthetic process from serine"/>
    <property type="evidence" value="ECO:0007669"/>
    <property type="project" value="InterPro"/>
</dbReference>
<dbReference type="CDD" id="cd01561">
    <property type="entry name" value="CBS_like"/>
    <property type="match status" value="1"/>
</dbReference>
<dbReference type="GO" id="GO:0004124">
    <property type="term" value="F:cysteine synthase activity"/>
    <property type="evidence" value="ECO:0007669"/>
    <property type="project" value="UniProtKB-EC"/>
</dbReference>
<dbReference type="Pfam" id="PF00291">
    <property type="entry name" value="PALP"/>
    <property type="match status" value="1"/>
</dbReference>
<gene>
    <name evidence="10" type="ORF">FV139_11360</name>
</gene>
<evidence type="ECO:0000256" key="5">
    <source>
        <dbReference type="ARBA" id="ARBA00022679"/>
    </source>
</evidence>
<dbReference type="PROSITE" id="PS00901">
    <property type="entry name" value="CYS_SYNTHASE"/>
    <property type="match status" value="1"/>
</dbReference>
<dbReference type="EC" id="2.5.1.47" evidence="3"/>
<evidence type="ECO:0000256" key="4">
    <source>
        <dbReference type="ARBA" id="ARBA00022605"/>
    </source>
</evidence>
<comment type="catalytic activity">
    <reaction evidence="8">
        <text>O-acetyl-L-serine + hydrogen sulfide = L-cysteine + acetate</text>
        <dbReference type="Rhea" id="RHEA:14829"/>
        <dbReference type="ChEBI" id="CHEBI:29919"/>
        <dbReference type="ChEBI" id="CHEBI:30089"/>
        <dbReference type="ChEBI" id="CHEBI:35235"/>
        <dbReference type="ChEBI" id="CHEBI:58340"/>
        <dbReference type="EC" id="2.5.1.47"/>
    </reaction>
</comment>
<protein>
    <recommendedName>
        <fullName evidence="3">cysteine synthase</fullName>
        <ecNumber evidence="3">2.5.1.47</ecNumber>
    </recommendedName>
</protein>
<keyword evidence="5" id="KW-0808">Transferase</keyword>
<dbReference type="InterPro" id="IPR001216">
    <property type="entry name" value="P-phosphate_BS"/>
</dbReference>
<keyword evidence="11" id="KW-1185">Reference proteome</keyword>
<sequence length="334" mass="35060">MTRQPGILDLIGNTPLIHLREASELTGCHIYGKAEFMNPGGSVKDRTALGIIRAAEAAGELRPGGVIVEGTAGNTGIGLTLVANALGYQSVIVMPQTASQEKIDQLEMLGADLILVPNAPYSSHQHYIHTAQSVAEGRAHSEPNGAAWARQFGNPANRQIHYDTTGPEIWEQTGGKVDGFICAVGTGGTLAGVADALRERKPAVKIGLADPMGSALYSHFNGGALQAEGNSITEGIGVSFVPGNLDGVEVDFSCQVDDDTALPCVFDLLKHEGISVGGSSGINIAGAIAMAKELGPGHTIITILCDAGSRYHSKLFNPEFLMRHKLPFPEWMAS</sequence>
<dbReference type="FunFam" id="3.40.50.1100:FF:000011">
    <property type="entry name" value="Cysteine synthase (o-acetylserine)"/>
    <property type="match status" value="1"/>
</dbReference>
<reference evidence="10 11" key="1">
    <citation type="submission" date="2019-08" db="EMBL/GenBank/DDBJ databases">
        <title>Parahaliea maris sp. nov., isolated from the surface seawater.</title>
        <authorList>
            <person name="Liu Y."/>
        </authorList>
    </citation>
    <scope>NUCLEOTIDE SEQUENCE [LARGE SCALE GENOMIC DNA]</scope>
    <source>
        <strain evidence="10 11">HSLHS9</strain>
    </source>
</reference>
<keyword evidence="4" id="KW-0028">Amino-acid biosynthesis</keyword>
<evidence type="ECO:0000256" key="1">
    <source>
        <dbReference type="ARBA" id="ARBA00001933"/>
    </source>
</evidence>
<evidence type="ECO:0000259" key="9">
    <source>
        <dbReference type="Pfam" id="PF00291"/>
    </source>
</evidence>
<dbReference type="PANTHER" id="PTHR10314">
    <property type="entry name" value="CYSTATHIONINE BETA-SYNTHASE"/>
    <property type="match status" value="1"/>
</dbReference>
<feature type="domain" description="Tryptophan synthase beta chain-like PALP" evidence="9">
    <location>
        <begin position="8"/>
        <end position="306"/>
    </location>
</feature>
<dbReference type="SUPFAM" id="SSF53686">
    <property type="entry name" value="Tryptophan synthase beta subunit-like PLP-dependent enzymes"/>
    <property type="match status" value="1"/>
</dbReference>
<keyword evidence="6" id="KW-0663">Pyridoxal phosphate</keyword>
<dbReference type="EMBL" id="VRZA01000003">
    <property type="protein sequence ID" value="TXS94188.1"/>
    <property type="molecule type" value="Genomic_DNA"/>
</dbReference>
<dbReference type="NCBIfam" id="NF007989">
    <property type="entry name" value="PRK10717.1"/>
    <property type="match status" value="1"/>
</dbReference>
<evidence type="ECO:0000256" key="8">
    <source>
        <dbReference type="ARBA" id="ARBA00047931"/>
    </source>
</evidence>
<dbReference type="InterPro" id="IPR050214">
    <property type="entry name" value="Cys_Synth/Cystath_Beta-Synth"/>
</dbReference>
<organism evidence="10 11">
    <name type="scientific">Parahaliea maris</name>
    <dbReference type="NCBI Taxonomy" id="2716870"/>
    <lineage>
        <taxon>Bacteria</taxon>
        <taxon>Pseudomonadati</taxon>
        <taxon>Pseudomonadota</taxon>
        <taxon>Gammaproteobacteria</taxon>
        <taxon>Cellvibrionales</taxon>
        <taxon>Halieaceae</taxon>
        <taxon>Parahaliea</taxon>
    </lineage>
</organism>
<evidence type="ECO:0000256" key="3">
    <source>
        <dbReference type="ARBA" id="ARBA00012681"/>
    </source>
</evidence>
<proteinExistence type="predicted"/>
<comment type="caution">
    <text evidence="10">The sequence shown here is derived from an EMBL/GenBank/DDBJ whole genome shotgun (WGS) entry which is preliminary data.</text>
</comment>
<comment type="pathway">
    <text evidence="2">Amino-acid biosynthesis; L-cysteine biosynthesis; L-cysteine from L-serine: step 2/2.</text>
</comment>
<dbReference type="AlphaFoldDB" id="A0A5C9A0A7"/>
<evidence type="ECO:0000313" key="10">
    <source>
        <dbReference type="EMBL" id="TXS94188.1"/>
    </source>
</evidence>
<dbReference type="Gene3D" id="3.40.50.1100">
    <property type="match status" value="2"/>
</dbReference>
<evidence type="ECO:0000313" key="11">
    <source>
        <dbReference type="Proteomes" id="UP000321039"/>
    </source>
</evidence>
<name>A0A5C9A0A7_9GAMM</name>
<dbReference type="InterPro" id="IPR001926">
    <property type="entry name" value="TrpB-like_PALP"/>
</dbReference>
<dbReference type="Proteomes" id="UP000321039">
    <property type="component" value="Unassembled WGS sequence"/>
</dbReference>